<evidence type="ECO:0000313" key="11">
    <source>
        <dbReference type="EMBL" id="PSR85839.1"/>
    </source>
</evidence>
<dbReference type="Pfam" id="PF16198">
    <property type="entry name" value="TruB_C_2"/>
    <property type="match status" value="1"/>
</dbReference>
<dbReference type="SMART" id="SM01136">
    <property type="entry name" value="DKCLD"/>
    <property type="match status" value="1"/>
</dbReference>
<keyword evidence="12" id="KW-1185">Reference proteome</keyword>
<dbReference type="InterPro" id="IPR002478">
    <property type="entry name" value="PUA"/>
</dbReference>
<dbReference type="STRING" id="98765.A0A2R6P5H7"/>
<protein>
    <recommendedName>
        <fullName evidence="5">H/ACA ribonucleoprotein complex subunit CBF5</fullName>
    </recommendedName>
    <alternativeName>
        <fullName evidence="7">H/ACA ribonucleoprotein complex subunit cbf5</fullName>
    </alternativeName>
</protein>
<dbReference type="GO" id="GO:0031120">
    <property type="term" value="P:snRNA pseudouridine synthesis"/>
    <property type="evidence" value="ECO:0007669"/>
    <property type="project" value="TreeGrafter"/>
</dbReference>
<feature type="domain" description="Dyskerin-like" evidence="10">
    <location>
        <begin position="33"/>
        <end position="91"/>
    </location>
</feature>
<dbReference type="InterPro" id="IPR012960">
    <property type="entry name" value="Dyskerin-like"/>
</dbReference>
<evidence type="ECO:0000256" key="7">
    <source>
        <dbReference type="ARBA" id="ARBA00072225"/>
    </source>
</evidence>
<evidence type="ECO:0000256" key="4">
    <source>
        <dbReference type="ARBA" id="ARBA00008999"/>
    </source>
</evidence>
<proteinExistence type="inferred from homology"/>
<evidence type="ECO:0000259" key="9">
    <source>
        <dbReference type="SMART" id="SM00359"/>
    </source>
</evidence>
<evidence type="ECO:0000256" key="5">
    <source>
        <dbReference type="ARBA" id="ARBA00019272"/>
    </source>
</evidence>
<feature type="domain" description="PUA" evidence="9">
    <location>
        <begin position="282"/>
        <end position="356"/>
    </location>
</feature>
<dbReference type="NCBIfam" id="TIGR00451">
    <property type="entry name" value="unchar_dom_2"/>
    <property type="match status" value="1"/>
</dbReference>
<feature type="compositionally biased region" description="Basic and acidic residues" evidence="8">
    <location>
        <begin position="509"/>
        <end position="518"/>
    </location>
</feature>
<dbReference type="GO" id="GO:0031118">
    <property type="term" value="P:rRNA pseudouridine synthesis"/>
    <property type="evidence" value="ECO:0007669"/>
    <property type="project" value="TreeGrafter"/>
</dbReference>
<evidence type="ECO:0000313" key="12">
    <source>
        <dbReference type="Proteomes" id="UP000186601"/>
    </source>
</evidence>
<organism evidence="11 12">
    <name type="scientific">Hermanssonia centrifuga</name>
    <dbReference type="NCBI Taxonomy" id="98765"/>
    <lineage>
        <taxon>Eukaryota</taxon>
        <taxon>Fungi</taxon>
        <taxon>Dikarya</taxon>
        <taxon>Basidiomycota</taxon>
        <taxon>Agaricomycotina</taxon>
        <taxon>Agaricomycetes</taxon>
        <taxon>Polyporales</taxon>
        <taxon>Meruliaceae</taxon>
        <taxon>Hermanssonia</taxon>
    </lineage>
</organism>
<dbReference type="InterPro" id="IPR020103">
    <property type="entry name" value="PsdUridine_synth_cat_dom_sf"/>
</dbReference>
<dbReference type="InterPro" id="IPR036974">
    <property type="entry name" value="PUA_sf"/>
</dbReference>
<dbReference type="AlphaFoldDB" id="A0A2R6P5H7"/>
<dbReference type="InterPro" id="IPR032819">
    <property type="entry name" value="TruB_C"/>
</dbReference>
<dbReference type="GO" id="GO:0000495">
    <property type="term" value="P:box H/ACA sno(s)RNA 3'-end processing"/>
    <property type="evidence" value="ECO:0007669"/>
    <property type="project" value="TreeGrafter"/>
</dbReference>
<dbReference type="Pfam" id="PF08068">
    <property type="entry name" value="DKCLD"/>
    <property type="match status" value="1"/>
</dbReference>
<dbReference type="InterPro" id="IPR015947">
    <property type="entry name" value="PUA-like_sf"/>
</dbReference>
<dbReference type="SUPFAM" id="SSF55120">
    <property type="entry name" value="Pseudouridine synthase"/>
    <property type="match status" value="1"/>
</dbReference>
<comment type="catalytic activity">
    <reaction evidence="1">
        <text>a uridine in mRNA = a pseudouridine in mRNA</text>
        <dbReference type="Rhea" id="RHEA:56644"/>
        <dbReference type="Rhea" id="RHEA-COMP:14658"/>
        <dbReference type="Rhea" id="RHEA-COMP:14659"/>
        <dbReference type="ChEBI" id="CHEBI:65314"/>
        <dbReference type="ChEBI" id="CHEBI:65315"/>
    </reaction>
</comment>
<evidence type="ECO:0000256" key="8">
    <source>
        <dbReference type="SAM" id="MobiDB-lite"/>
    </source>
</evidence>
<evidence type="ECO:0000256" key="6">
    <source>
        <dbReference type="ARBA" id="ARBA00023235"/>
    </source>
</evidence>
<dbReference type="CDD" id="cd21148">
    <property type="entry name" value="PUA_Cbf5"/>
    <property type="match status" value="1"/>
</dbReference>
<dbReference type="Proteomes" id="UP000186601">
    <property type="component" value="Unassembled WGS sequence"/>
</dbReference>
<feature type="region of interest" description="Disordered" evidence="8">
    <location>
        <begin position="407"/>
        <end position="518"/>
    </location>
</feature>
<evidence type="ECO:0000256" key="1">
    <source>
        <dbReference type="ARBA" id="ARBA00001166"/>
    </source>
</evidence>
<sequence length="518" mass="57715">MPSAQTLTRDQVASAQLKGDYAIRSEDSQPQLDTSQWPLLLKNYDKLLVRSSHFTPIPTGCSPLKRDIVTYVKSGVINLDKPSNPSSHEVVAWLRRILRVEKTGHSGTLDPKVTGCLIVCIDRATRLVKSQQGAGKEYVAVLRLHSNLPNPASLPRAIQTLTGALFQRPPLISAVKRQLRIRTIYESNLLEFDEKRNLAVFWVSCEAGTYIRTLCVHLGLLLGVGGHMQELRRVRSGALSENDEMVTMHDVLDAQWVYDSTRDESYLRRVIRPLESLLIGYKRIVVKDSAVNAVCYGAKLMIPGLLRYEADITINEEVVLMTTKGEAIALAIAQMSTVELATCDHGVVAKVKRCIMERDTYPRRWGLGPKAMEKKKLVKDGKLGKYGEKIDSTPAEWSKDYVDYNREEDTAGPSTAAAAPVAEPTSSSAEASPSKDPKEKEKKRKRKVDADGDTEMAVDANDEEDEVARAERKRLKKEKKAAKEGAAKEGDDDDDEAKREKKRLRKEKKARESMGGES</sequence>
<comment type="catalytic activity">
    <reaction evidence="2">
        <text>uridine in snRNA = pseudouridine in snRNA</text>
        <dbReference type="Rhea" id="RHEA:51124"/>
        <dbReference type="Rhea" id="RHEA-COMP:12891"/>
        <dbReference type="Rhea" id="RHEA-COMP:12892"/>
        <dbReference type="ChEBI" id="CHEBI:65314"/>
        <dbReference type="ChEBI" id="CHEBI:65315"/>
    </reaction>
</comment>
<dbReference type="Pfam" id="PF01509">
    <property type="entry name" value="TruB_N"/>
    <property type="match status" value="1"/>
</dbReference>
<dbReference type="NCBIfam" id="NF003280">
    <property type="entry name" value="PRK04270.1"/>
    <property type="match status" value="1"/>
</dbReference>
<feature type="compositionally biased region" description="Low complexity" evidence="8">
    <location>
        <begin position="413"/>
        <end position="432"/>
    </location>
</feature>
<comment type="caution">
    <text evidence="11">The sequence shown here is derived from an EMBL/GenBank/DDBJ whole genome shotgun (WGS) entry which is preliminary data.</text>
</comment>
<dbReference type="PANTHER" id="PTHR23127:SF0">
    <property type="entry name" value="H_ACA RIBONUCLEOPROTEIN COMPLEX SUBUNIT DKC1"/>
    <property type="match status" value="1"/>
</dbReference>
<accession>A0A2R6P5H7</accession>
<dbReference type="Pfam" id="PF01472">
    <property type="entry name" value="PUA"/>
    <property type="match status" value="1"/>
</dbReference>
<dbReference type="NCBIfam" id="TIGR00425">
    <property type="entry name" value="CBF5"/>
    <property type="match status" value="1"/>
</dbReference>
<dbReference type="GO" id="GO:1990481">
    <property type="term" value="P:mRNA pseudouridine synthesis"/>
    <property type="evidence" value="ECO:0007669"/>
    <property type="project" value="TreeGrafter"/>
</dbReference>
<keyword evidence="6" id="KW-0413">Isomerase</keyword>
<dbReference type="Gene3D" id="3.30.2350.10">
    <property type="entry name" value="Pseudouridine synthase"/>
    <property type="match status" value="1"/>
</dbReference>
<dbReference type="PROSITE" id="PS50890">
    <property type="entry name" value="PUA"/>
    <property type="match status" value="1"/>
</dbReference>
<name>A0A2R6P5H7_9APHY</name>
<dbReference type="CDD" id="cd02572">
    <property type="entry name" value="PseudoU_synth_hDyskerin"/>
    <property type="match status" value="1"/>
</dbReference>
<dbReference type="EMBL" id="MLYV02000523">
    <property type="protein sequence ID" value="PSR85839.1"/>
    <property type="molecule type" value="Genomic_DNA"/>
</dbReference>
<dbReference type="Gene3D" id="2.30.130.10">
    <property type="entry name" value="PUA domain"/>
    <property type="match status" value="1"/>
</dbReference>
<dbReference type="GO" id="GO:0031429">
    <property type="term" value="C:box H/ACA snoRNP complex"/>
    <property type="evidence" value="ECO:0007669"/>
    <property type="project" value="TreeGrafter"/>
</dbReference>
<evidence type="ECO:0000256" key="3">
    <source>
        <dbReference type="ARBA" id="ARBA00001896"/>
    </source>
</evidence>
<feature type="compositionally biased region" description="Acidic residues" evidence="8">
    <location>
        <begin position="451"/>
        <end position="466"/>
    </location>
</feature>
<dbReference type="SMART" id="SM00359">
    <property type="entry name" value="PUA"/>
    <property type="match status" value="1"/>
</dbReference>
<gene>
    <name evidence="11" type="ORF">PHLCEN_2v5315</name>
</gene>
<dbReference type="FunFam" id="3.30.2350.10:FF:000001">
    <property type="entry name" value="H/ACA ribonucleoprotein complex subunit CBF5"/>
    <property type="match status" value="1"/>
</dbReference>
<dbReference type="InterPro" id="IPR002501">
    <property type="entry name" value="PsdUridine_synth_N"/>
</dbReference>
<comment type="catalytic activity">
    <reaction evidence="3">
        <text>uridine in 5S rRNA = pseudouridine in 5S rRNA</text>
        <dbReference type="Rhea" id="RHEA:47036"/>
        <dbReference type="Rhea" id="RHEA-COMP:11730"/>
        <dbReference type="Rhea" id="RHEA-COMP:11731"/>
        <dbReference type="ChEBI" id="CHEBI:65314"/>
        <dbReference type="ChEBI" id="CHEBI:65315"/>
    </reaction>
</comment>
<reference evidence="11 12" key="1">
    <citation type="submission" date="2018-02" db="EMBL/GenBank/DDBJ databases">
        <title>Genome sequence of the basidiomycete white-rot fungus Phlebia centrifuga.</title>
        <authorList>
            <person name="Granchi Z."/>
            <person name="Peng M."/>
            <person name="de Vries R.P."/>
            <person name="Hilden K."/>
            <person name="Makela M.R."/>
            <person name="Grigoriev I."/>
            <person name="Riley R."/>
        </authorList>
    </citation>
    <scope>NUCLEOTIDE SEQUENCE [LARGE SCALE GENOMIC DNA]</scope>
    <source>
        <strain evidence="11 12">FBCC195</strain>
    </source>
</reference>
<dbReference type="OrthoDB" id="10250002at2759"/>
<evidence type="ECO:0000256" key="2">
    <source>
        <dbReference type="ARBA" id="ARBA00001832"/>
    </source>
</evidence>
<dbReference type="GO" id="GO:0003723">
    <property type="term" value="F:RNA binding"/>
    <property type="evidence" value="ECO:0007669"/>
    <property type="project" value="InterPro"/>
</dbReference>
<dbReference type="InterPro" id="IPR004521">
    <property type="entry name" value="Uncharacterised_CHP00451"/>
</dbReference>
<dbReference type="PANTHER" id="PTHR23127">
    <property type="entry name" value="CENTROMERE/MICROTUBULE BINDING PROTEIN CBF5"/>
    <property type="match status" value="1"/>
</dbReference>
<dbReference type="InterPro" id="IPR004802">
    <property type="entry name" value="tRNA_PsdUridine_synth_B_fam"/>
</dbReference>
<dbReference type="GO" id="GO:0009982">
    <property type="term" value="F:pseudouridine synthase activity"/>
    <property type="evidence" value="ECO:0007669"/>
    <property type="project" value="InterPro"/>
</dbReference>
<feature type="compositionally biased region" description="Basic residues" evidence="8">
    <location>
        <begin position="471"/>
        <end position="480"/>
    </location>
</feature>
<comment type="similarity">
    <text evidence="4">Belongs to the pseudouridine synthase TruB family.</text>
</comment>
<dbReference type="SUPFAM" id="SSF88697">
    <property type="entry name" value="PUA domain-like"/>
    <property type="match status" value="1"/>
</dbReference>
<evidence type="ECO:0000259" key="10">
    <source>
        <dbReference type="SMART" id="SM01136"/>
    </source>
</evidence>